<evidence type="ECO:0000256" key="1">
    <source>
        <dbReference type="ARBA" id="ARBA00004162"/>
    </source>
</evidence>
<gene>
    <name evidence="12" type="ORF">MEDL_53902</name>
</gene>
<comment type="caution">
    <text evidence="12">The sequence shown here is derived from an EMBL/GenBank/DDBJ whole genome shotgun (WGS) entry which is preliminary data.</text>
</comment>
<evidence type="ECO:0000256" key="3">
    <source>
        <dbReference type="ARBA" id="ARBA00022475"/>
    </source>
</evidence>
<evidence type="ECO:0000256" key="10">
    <source>
        <dbReference type="ARBA" id="ARBA00023303"/>
    </source>
</evidence>
<reference evidence="12" key="1">
    <citation type="submission" date="2021-03" db="EMBL/GenBank/DDBJ databases">
        <authorList>
            <person name="Bekaert M."/>
        </authorList>
    </citation>
    <scope>NUCLEOTIDE SEQUENCE</scope>
</reference>
<keyword evidence="9" id="KW-1015">Disulfide bond</keyword>
<evidence type="ECO:0000256" key="2">
    <source>
        <dbReference type="ARBA" id="ARBA00022448"/>
    </source>
</evidence>
<keyword evidence="4" id="KW-0812">Transmembrane</keyword>
<keyword evidence="3" id="KW-1003">Cell membrane</keyword>
<dbReference type="GO" id="GO:0005886">
    <property type="term" value="C:plasma membrane"/>
    <property type="evidence" value="ECO:0007669"/>
    <property type="project" value="UniProtKB-SubCell"/>
</dbReference>
<evidence type="ECO:0000256" key="4">
    <source>
        <dbReference type="ARBA" id="ARBA00022692"/>
    </source>
</evidence>
<feature type="chain" id="PRO_5035935544" description="Toll-like receptor 3" evidence="11">
    <location>
        <begin position="23"/>
        <end position="202"/>
    </location>
</feature>
<dbReference type="PANTHER" id="PTHR46473:SF10">
    <property type="entry name" value="LD45603P-RELATED"/>
    <property type="match status" value="1"/>
</dbReference>
<keyword evidence="6" id="KW-1133">Transmembrane helix</keyword>
<protein>
    <recommendedName>
        <fullName evidence="14">Toll-like receptor 3</fullName>
    </recommendedName>
</protein>
<evidence type="ECO:0000313" key="13">
    <source>
        <dbReference type="Proteomes" id="UP000683360"/>
    </source>
</evidence>
<dbReference type="InterPro" id="IPR032675">
    <property type="entry name" value="LRR_dom_sf"/>
</dbReference>
<proteinExistence type="predicted"/>
<keyword evidence="2" id="KW-0813">Transport</keyword>
<dbReference type="AlphaFoldDB" id="A0A8S3U5W0"/>
<dbReference type="OrthoDB" id="1394818at2759"/>
<dbReference type="SUPFAM" id="SSF52058">
    <property type="entry name" value="L domain-like"/>
    <property type="match status" value="1"/>
</dbReference>
<keyword evidence="13" id="KW-1185">Reference proteome</keyword>
<evidence type="ECO:0000256" key="6">
    <source>
        <dbReference type="ARBA" id="ARBA00022989"/>
    </source>
</evidence>
<dbReference type="EMBL" id="CAJPWZ010002592">
    <property type="protein sequence ID" value="CAG2241713.1"/>
    <property type="molecule type" value="Genomic_DNA"/>
</dbReference>
<accession>A0A8S3U5W0</accession>
<dbReference type="PANTHER" id="PTHR46473">
    <property type="entry name" value="GH08155P"/>
    <property type="match status" value="1"/>
</dbReference>
<evidence type="ECO:0000256" key="7">
    <source>
        <dbReference type="ARBA" id="ARBA00023065"/>
    </source>
</evidence>
<feature type="signal peptide" evidence="11">
    <location>
        <begin position="1"/>
        <end position="22"/>
    </location>
</feature>
<keyword evidence="8" id="KW-0472">Membrane</keyword>
<dbReference type="InterPro" id="IPR051432">
    <property type="entry name" value="KCNMA1_auxiliary"/>
</dbReference>
<dbReference type="Pfam" id="PF13855">
    <property type="entry name" value="LRR_8"/>
    <property type="match status" value="1"/>
</dbReference>
<dbReference type="InterPro" id="IPR001611">
    <property type="entry name" value="Leu-rich_rpt"/>
</dbReference>
<name>A0A8S3U5W0_MYTED</name>
<keyword evidence="10" id="KW-0407">Ion channel</keyword>
<evidence type="ECO:0000256" key="8">
    <source>
        <dbReference type="ARBA" id="ARBA00023136"/>
    </source>
</evidence>
<evidence type="ECO:0000256" key="9">
    <source>
        <dbReference type="ARBA" id="ARBA00023157"/>
    </source>
</evidence>
<dbReference type="Gene3D" id="3.80.10.10">
    <property type="entry name" value="Ribonuclease Inhibitor"/>
    <property type="match status" value="1"/>
</dbReference>
<dbReference type="GO" id="GO:0034220">
    <property type="term" value="P:monoatomic ion transmembrane transport"/>
    <property type="evidence" value="ECO:0007669"/>
    <property type="project" value="UniProtKB-KW"/>
</dbReference>
<sequence length="202" mass="22971">MAMSKVLLALCKCILLVGLTKAIYSKMNEQTVNVIDYSMKNLTSMPIFQQNSTTDINLRGNLLQVVPALSFQQSKKLKSLDLSMNKLNLIERGAFEGLTELIYLSLRDNKLTSNSFHVGIFQDLISLQDLNIHLNFFSYEYTLILQSEISHLESLVRLGIDLRGQLQINKCFCKLSQLLDLELVGLRNYSDNLFQNSKLEVS</sequence>
<evidence type="ECO:0000256" key="11">
    <source>
        <dbReference type="SAM" id="SignalP"/>
    </source>
</evidence>
<evidence type="ECO:0000313" key="12">
    <source>
        <dbReference type="EMBL" id="CAG2241713.1"/>
    </source>
</evidence>
<keyword evidence="5 11" id="KW-0732">Signal</keyword>
<dbReference type="Proteomes" id="UP000683360">
    <property type="component" value="Unassembled WGS sequence"/>
</dbReference>
<evidence type="ECO:0008006" key="14">
    <source>
        <dbReference type="Google" id="ProtNLM"/>
    </source>
</evidence>
<comment type="subcellular location">
    <subcellularLocation>
        <location evidence="1">Cell membrane</location>
        <topology evidence="1">Single-pass membrane protein</topology>
    </subcellularLocation>
</comment>
<organism evidence="12 13">
    <name type="scientific">Mytilus edulis</name>
    <name type="common">Blue mussel</name>
    <dbReference type="NCBI Taxonomy" id="6550"/>
    <lineage>
        <taxon>Eukaryota</taxon>
        <taxon>Metazoa</taxon>
        <taxon>Spiralia</taxon>
        <taxon>Lophotrochozoa</taxon>
        <taxon>Mollusca</taxon>
        <taxon>Bivalvia</taxon>
        <taxon>Autobranchia</taxon>
        <taxon>Pteriomorphia</taxon>
        <taxon>Mytilida</taxon>
        <taxon>Mytiloidea</taxon>
        <taxon>Mytilidae</taxon>
        <taxon>Mytilinae</taxon>
        <taxon>Mytilus</taxon>
    </lineage>
</organism>
<keyword evidence="7" id="KW-0406">Ion transport</keyword>
<evidence type="ECO:0000256" key="5">
    <source>
        <dbReference type="ARBA" id="ARBA00022729"/>
    </source>
</evidence>